<evidence type="ECO:0000259" key="7">
    <source>
        <dbReference type="PROSITE" id="PS00623"/>
    </source>
</evidence>
<dbReference type="GO" id="GO:0008812">
    <property type="term" value="F:choline dehydrogenase activity"/>
    <property type="evidence" value="ECO:0007669"/>
    <property type="project" value="TreeGrafter"/>
</dbReference>
<feature type="binding site" evidence="5">
    <location>
        <position position="88"/>
    </location>
    <ligand>
        <name>FAD</name>
        <dbReference type="ChEBI" id="CHEBI:57692"/>
    </ligand>
</feature>
<comment type="cofactor">
    <cofactor evidence="1 5">
        <name>FAD</name>
        <dbReference type="ChEBI" id="CHEBI:57692"/>
    </cofactor>
</comment>
<dbReference type="RefSeq" id="WP_093558138.1">
    <property type="nucleotide sequence ID" value="NZ_FPBO01000027.1"/>
</dbReference>
<dbReference type="PROSITE" id="PS00623">
    <property type="entry name" value="GMC_OXRED_1"/>
    <property type="match status" value="1"/>
</dbReference>
<dbReference type="Gene3D" id="3.50.50.60">
    <property type="entry name" value="FAD/NAD(P)-binding domain"/>
    <property type="match status" value="1"/>
</dbReference>
<dbReference type="PANTHER" id="PTHR11552:SF147">
    <property type="entry name" value="CHOLINE DEHYDROGENASE, MITOCHONDRIAL"/>
    <property type="match status" value="1"/>
</dbReference>
<reference evidence="10" key="1">
    <citation type="submission" date="2016-10" db="EMBL/GenBank/DDBJ databases">
        <authorList>
            <person name="Varghese N."/>
            <person name="Submissions S."/>
        </authorList>
    </citation>
    <scope>NUCLEOTIDE SEQUENCE [LARGE SCALE GENOMIC DNA]</scope>
    <source>
        <strain evidence="10">CGMCC 1.11014</strain>
    </source>
</reference>
<dbReference type="AlphaFoldDB" id="A0A1I7LDY4"/>
<dbReference type="GO" id="GO:0019285">
    <property type="term" value="P:glycine betaine biosynthetic process from choline"/>
    <property type="evidence" value="ECO:0007669"/>
    <property type="project" value="TreeGrafter"/>
</dbReference>
<feature type="domain" description="Glucose-methanol-choline oxidoreductase N-terminal" evidence="8">
    <location>
        <begin position="254"/>
        <end position="268"/>
    </location>
</feature>
<proteinExistence type="inferred from homology"/>
<evidence type="ECO:0000313" key="10">
    <source>
        <dbReference type="Proteomes" id="UP000199391"/>
    </source>
</evidence>
<dbReference type="SUPFAM" id="SSF54373">
    <property type="entry name" value="FAD-linked reductases, C-terminal domain"/>
    <property type="match status" value="1"/>
</dbReference>
<dbReference type="Pfam" id="PF05199">
    <property type="entry name" value="GMC_oxred_C"/>
    <property type="match status" value="1"/>
</dbReference>
<dbReference type="PROSITE" id="PS00624">
    <property type="entry name" value="GMC_OXRED_2"/>
    <property type="match status" value="1"/>
</dbReference>
<accession>A0A1I7LDY4</accession>
<evidence type="ECO:0000256" key="5">
    <source>
        <dbReference type="PIRSR" id="PIRSR000137-2"/>
    </source>
</evidence>
<evidence type="ECO:0000256" key="1">
    <source>
        <dbReference type="ARBA" id="ARBA00001974"/>
    </source>
</evidence>
<dbReference type="OrthoDB" id="9785276at2"/>
<dbReference type="InterPro" id="IPR012132">
    <property type="entry name" value="GMC_OxRdtase"/>
</dbReference>
<protein>
    <submittedName>
        <fullName evidence="9">Choline dehydrogenase</fullName>
    </submittedName>
</protein>
<evidence type="ECO:0000256" key="2">
    <source>
        <dbReference type="ARBA" id="ARBA00010790"/>
    </source>
</evidence>
<keyword evidence="3 6" id="KW-0285">Flavoprotein</keyword>
<evidence type="ECO:0000259" key="8">
    <source>
        <dbReference type="PROSITE" id="PS00624"/>
    </source>
</evidence>
<evidence type="ECO:0000256" key="3">
    <source>
        <dbReference type="ARBA" id="ARBA00022630"/>
    </source>
</evidence>
<name>A0A1I7LDY4_9BURK</name>
<evidence type="ECO:0000313" key="9">
    <source>
        <dbReference type="EMBL" id="SFV07893.1"/>
    </source>
</evidence>
<comment type="similarity">
    <text evidence="2 6">Belongs to the GMC oxidoreductase family.</text>
</comment>
<evidence type="ECO:0000256" key="6">
    <source>
        <dbReference type="RuleBase" id="RU003968"/>
    </source>
</evidence>
<sequence length="560" mass="59874">MTAQFDFVIVGAGSAGCVLANRLSEDPANRVLLLEAGERDSHPMVAMPVAWFPVSNLPELGWGYATEPESATGDRVLPQPRGKLLGGTSSINGMLYSRGNAGDYDRWRDLGLPGWGYADVLPYFKRSESNWRGAGAYHGGTGYLSVSRQPAHPTITPRMLEAGRKLGYAALDDFHGEQAEGFGLPDFTIRRGRRDSTAAAYLRPALSRKNLTVVTGAHTTRVLLEGVRATGVEYLKDGQTHVARAASEVLIAGGAFNSPQLLMLSGIGPADELRKLGIAVRHDLPGVGKNLQDHPLVAGVFEAAVDTTFDRALRLDRLAVSALRWRLNGGGPLAANPMSVQAFVRTRPELQWPDAQFQVSHVSMMARPWFPGWRAGAGHQFTAAMLNVRPGCSGDVTLRSADPLAAPRIRLGLLATEADRRTARDMLKFLRTFFATAPVAGMVKAELAPGAAVRSDAELDAYIKATIQTGMHPTSSCAMGVGEYAVVDAQLRVRGLEGLRVVDASVMPDIVSGNTNAPTIMIAEKASDMILRRAPLLPEAVSTAAAPRSTAAMPRQEAAA</sequence>
<evidence type="ECO:0000256" key="4">
    <source>
        <dbReference type="ARBA" id="ARBA00022827"/>
    </source>
</evidence>
<gene>
    <name evidence="9" type="ORF">SAMN05216552_102767</name>
</gene>
<dbReference type="Gene3D" id="3.30.560.10">
    <property type="entry name" value="Glucose Oxidase, domain 3"/>
    <property type="match status" value="1"/>
</dbReference>
<dbReference type="InterPro" id="IPR007867">
    <property type="entry name" value="GMC_OxRtase_C"/>
</dbReference>
<dbReference type="InterPro" id="IPR000172">
    <property type="entry name" value="GMC_OxRdtase_N"/>
</dbReference>
<dbReference type="PANTHER" id="PTHR11552">
    <property type="entry name" value="GLUCOSE-METHANOL-CHOLINE GMC OXIDOREDUCTASE"/>
    <property type="match status" value="1"/>
</dbReference>
<dbReference type="Pfam" id="PF00732">
    <property type="entry name" value="GMC_oxred_N"/>
    <property type="match status" value="1"/>
</dbReference>
<dbReference type="STRING" id="1035707.SAMN05216552_102767"/>
<keyword evidence="10" id="KW-1185">Reference proteome</keyword>
<dbReference type="Proteomes" id="UP000199391">
    <property type="component" value="Unassembled WGS sequence"/>
</dbReference>
<dbReference type="EMBL" id="FPBO01000027">
    <property type="protein sequence ID" value="SFV07893.1"/>
    <property type="molecule type" value="Genomic_DNA"/>
</dbReference>
<feature type="domain" description="Glucose-methanol-choline oxidoreductase N-terminal" evidence="7">
    <location>
        <begin position="82"/>
        <end position="105"/>
    </location>
</feature>
<dbReference type="GO" id="GO:0050660">
    <property type="term" value="F:flavin adenine dinucleotide binding"/>
    <property type="evidence" value="ECO:0007669"/>
    <property type="project" value="InterPro"/>
</dbReference>
<organism evidence="9 10">
    <name type="scientific">Pseudoduganella namucuonensis</name>
    <dbReference type="NCBI Taxonomy" id="1035707"/>
    <lineage>
        <taxon>Bacteria</taxon>
        <taxon>Pseudomonadati</taxon>
        <taxon>Pseudomonadota</taxon>
        <taxon>Betaproteobacteria</taxon>
        <taxon>Burkholderiales</taxon>
        <taxon>Oxalobacteraceae</taxon>
        <taxon>Telluria group</taxon>
        <taxon>Pseudoduganella</taxon>
    </lineage>
</organism>
<dbReference type="SUPFAM" id="SSF51905">
    <property type="entry name" value="FAD/NAD(P)-binding domain"/>
    <property type="match status" value="1"/>
</dbReference>
<dbReference type="GO" id="GO:0016020">
    <property type="term" value="C:membrane"/>
    <property type="evidence" value="ECO:0007669"/>
    <property type="project" value="TreeGrafter"/>
</dbReference>
<dbReference type="InterPro" id="IPR036188">
    <property type="entry name" value="FAD/NAD-bd_sf"/>
</dbReference>
<keyword evidence="4 5" id="KW-0274">FAD</keyword>
<dbReference type="PIRSF" id="PIRSF000137">
    <property type="entry name" value="Alcohol_oxidase"/>
    <property type="match status" value="1"/>
</dbReference>